<name>A0ABX2ESY6_9BURK</name>
<evidence type="ECO:0000313" key="1">
    <source>
        <dbReference type="EMBL" id="NRF71825.1"/>
    </source>
</evidence>
<accession>A0ABX2ESY6</accession>
<gene>
    <name evidence="1" type="ORF">HLB44_33050</name>
</gene>
<protein>
    <submittedName>
        <fullName evidence="1">Uncharacterized protein</fullName>
    </submittedName>
</protein>
<evidence type="ECO:0000313" key="2">
    <source>
        <dbReference type="Proteomes" id="UP000737171"/>
    </source>
</evidence>
<sequence length="165" mass="17970">MPERTVILNAERILKECRIGADTIEHLHGAYRSPVERIPTQTAGWHGADDIATLEGLGGEFLWAENPLQPARTTFTFDPGHVGSQGRYKLARLAGMPEEGIFYCVPNNPAIGWAFISLVPKTGMARPFTVAGMFTDAVSKISILLLNKTDAQGPVEPPFAAQRIV</sequence>
<comment type="caution">
    <text evidence="1">The sequence shown here is derived from an EMBL/GenBank/DDBJ whole genome shotgun (WGS) entry which is preliminary data.</text>
</comment>
<keyword evidence="2" id="KW-1185">Reference proteome</keyword>
<dbReference type="Proteomes" id="UP000737171">
    <property type="component" value="Unassembled WGS sequence"/>
</dbReference>
<organism evidence="1 2">
    <name type="scientific">Pseudaquabacterium terrae</name>
    <dbReference type="NCBI Taxonomy" id="2732868"/>
    <lineage>
        <taxon>Bacteria</taxon>
        <taxon>Pseudomonadati</taxon>
        <taxon>Pseudomonadota</taxon>
        <taxon>Betaproteobacteria</taxon>
        <taxon>Burkholderiales</taxon>
        <taxon>Sphaerotilaceae</taxon>
        <taxon>Pseudaquabacterium</taxon>
    </lineage>
</organism>
<proteinExistence type="predicted"/>
<dbReference type="RefSeq" id="WP_173133825.1">
    <property type="nucleotide sequence ID" value="NZ_JABRWJ010000014.1"/>
</dbReference>
<dbReference type="EMBL" id="JABRWJ010000014">
    <property type="protein sequence ID" value="NRF71825.1"/>
    <property type="molecule type" value="Genomic_DNA"/>
</dbReference>
<reference evidence="1 2" key="1">
    <citation type="submission" date="2020-05" db="EMBL/GenBank/DDBJ databases">
        <title>Aquincola sp. isolate from soil.</title>
        <authorList>
            <person name="Han J."/>
            <person name="Kim D.-U."/>
        </authorList>
    </citation>
    <scope>NUCLEOTIDE SEQUENCE [LARGE SCALE GENOMIC DNA]</scope>
    <source>
        <strain evidence="1 2">S2</strain>
    </source>
</reference>